<keyword evidence="5 12" id="KW-0732">Signal</keyword>
<feature type="binding site" evidence="10">
    <location>
        <position position="266"/>
    </location>
    <ligand>
        <name>Zn(2+)</name>
        <dbReference type="ChEBI" id="CHEBI:29105"/>
        <label>2</label>
    </ligand>
</feature>
<dbReference type="OrthoDB" id="282973at2759"/>
<evidence type="ECO:0000259" key="14">
    <source>
        <dbReference type="Pfam" id="PF19272"/>
    </source>
</evidence>
<feature type="disulfide bond" evidence="11">
    <location>
        <begin position="39"/>
        <end position="115"/>
    </location>
</feature>
<comment type="subcellular location">
    <subcellularLocation>
        <location evidence="1">Secreted</location>
    </subcellularLocation>
</comment>
<evidence type="ECO:0000256" key="11">
    <source>
        <dbReference type="PIRSR" id="PIRSR000948-2"/>
    </source>
</evidence>
<dbReference type="VEuPathDB" id="FungiDB:BD410DRAFT_788067"/>
<feature type="domain" description="Sphingomyelin phosphodiesterase C-terminal" evidence="14">
    <location>
        <begin position="448"/>
        <end position="560"/>
    </location>
</feature>
<dbReference type="PANTHER" id="PTHR10340">
    <property type="entry name" value="SPHINGOMYELIN PHOSPHODIESTERASE"/>
    <property type="match status" value="1"/>
</dbReference>
<dbReference type="Pfam" id="PF00149">
    <property type="entry name" value="Metallophos"/>
    <property type="match status" value="1"/>
</dbReference>
<feature type="signal peptide" evidence="12">
    <location>
        <begin position="1"/>
        <end position="16"/>
    </location>
</feature>
<comment type="function">
    <text evidence="9">Converts sphingomyelin to ceramide.</text>
</comment>
<sequence>MARLALLVWLPISVYASQTIFATTLYDEIVDGLQNAKDCTSCHALLGSMKALAHLGDKPFVQAATRVCIARKVEGPEACAGDVALQGPILAHSLRNIAANGRSATLLCSALFNLCDSPPAIPYNVSFPSSPPDNPRKFHSYGRPPFKSVHISDIHIDQFYTVGAEANCTRGICCRNYGDDTGRITEPAGPFGHGRCDTPPALADSMFEAIRRIDPSPIMTLLTGDIVDHANWLNTRSVVEHELRESSKQLHAGLKSTGRLYGSLGNHDTSPTNAFPRSTSQNATNSQWVFDLISDDWESWIGPHAALNLRLHSGSYAITHAGTNLRVISLNTQYWYSGNLWLYDSDEFQPDPNGLLQFLVEELQAAEDAGLRAWVIGHISPGRADFMRDQSNYYDQIVQRYKNTIAAQFFGHSHADQFQVAYSDYSARTAENAVSFGLIAPSLTPTNGYPAFTVYDVDPDSYEVMDAKVYIANISDPTFQDKPHWELYYSARESYGSLVGNFTSLDSLNATFWHKVTEAFASNDTAFQMYMSRISRGRGGSGRRCEDECKAMMICEIRGMRAEDNCVQPHMRANHWLDYDTCDSSALFRTFGKYHPRRSFVMQ</sequence>
<feature type="binding site" evidence="10">
    <location>
        <position position="155"/>
    </location>
    <ligand>
        <name>Zn(2+)</name>
        <dbReference type="ChEBI" id="CHEBI:29105"/>
        <label>1</label>
    </ligand>
</feature>
<evidence type="ECO:0000256" key="9">
    <source>
        <dbReference type="PIRNR" id="PIRNR000948"/>
    </source>
</evidence>
<dbReference type="GO" id="GO:0016020">
    <property type="term" value="C:membrane"/>
    <property type="evidence" value="ECO:0007669"/>
    <property type="project" value="GOC"/>
</dbReference>
<evidence type="ECO:0000256" key="12">
    <source>
        <dbReference type="SAM" id="SignalP"/>
    </source>
</evidence>
<comment type="similarity">
    <text evidence="2 9">Belongs to the acid sphingomyelinase family.</text>
</comment>
<protein>
    <recommendedName>
        <fullName evidence="9">Sphingomyelin phosphodiesterase</fullName>
    </recommendedName>
</protein>
<keyword evidence="7 10" id="KW-0862">Zinc</keyword>
<evidence type="ECO:0000259" key="13">
    <source>
        <dbReference type="Pfam" id="PF00149"/>
    </source>
</evidence>
<dbReference type="Proteomes" id="UP000294933">
    <property type="component" value="Unassembled WGS sequence"/>
</dbReference>
<feature type="binding site" evidence="10">
    <location>
        <position position="412"/>
    </location>
    <ligand>
        <name>Zn(2+)</name>
        <dbReference type="ChEBI" id="CHEBI:29105"/>
        <label>2</label>
    </ligand>
</feature>
<keyword evidence="3" id="KW-0964">Secreted</keyword>
<feature type="chain" id="PRO_5021504729" description="Sphingomyelin phosphodiesterase" evidence="12">
    <location>
        <begin position="17"/>
        <end position="603"/>
    </location>
</feature>
<dbReference type="InterPro" id="IPR045473">
    <property type="entry name" value="ASM_C"/>
</dbReference>
<feature type="binding site" evidence="10">
    <location>
        <position position="414"/>
    </location>
    <ligand>
        <name>Zn(2+)</name>
        <dbReference type="ChEBI" id="CHEBI:29105"/>
        <label>1</label>
    </ligand>
</feature>
<comment type="cofactor">
    <cofactor evidence="10">
        <name>Zn(2+)</name>
        <dbReference type="ChEBI" id="CHEBI:29105"/>
    </cofactor>
    <text evidence="10">Binds 2 Zn(2+) ions per subunit.</text>
</comment>
<evidence type="ECO:0000256" key="4">
    <source>
        <dbReference type="ARBA" id="ARBA00022723"/>
    </source>
</evidence>
<dbReference type="Gene3D" id="3.60.21.10">
    <property type="match status" value="1"/>
</dbReference>
<feature type="binding site" evidence="10">
    <location>
        <position position="225"/>
    </location>
    <ligand>
        <name>Zn(2+)</name>
        <dbReference type="ChEBI" id="CHEBI:29105"/>
        <label>2</label>
    </ligand>
</feature>
<keyword evidence="11" id="KW-1015">Disulfide bond</keyword>
<evidence type="ECO:0000313" key="15">
    <source>
        <dbReference type="EMBL" id="TDL22759.1"/>
    </source>
</evidence>
<organism evidence="15 16">
    <name type="scientific">Rickenella mellea</name>
    <dbReference type="NCBI Taxonomy" id="50990"/>
    <lineage>
        <taxon>Eukaryota</taxon>
        <taxon>Fungi</taxon>
        <taxon>Dikarya</taxon>
        <taxon>Basidiomycota</taxon>
        <taxon>Agaricomycotina</taxon>
        <taxon>Agaricomycetes</taxon>
        <taxon>Hymenochaetales</taxon>
        <taxon>Rickenellaceae</taxon>
        <taxon>Rickenella</taxon>
    </lineage>
</organism>
<evidence type="ECO:0000256" key="3">
    <source>
        <dbReference type="ARBA" id="ARBA00022525"/>
    </source>
</evidence>
<dbReference type="Pfam" id="PF19272">
    <property type="entry name" value="ASMase_C"/>
    <property type="match status" value="1"/>
</dbReference>
<evidence type="ECO:0000256" key="7">
    <source>
        <dbReference type="ARBA" id="ARBA00022833"/>
    </source>
</evidence>
<keyword evidence="16" id="KW-1185">Reference proteome</keyword>
<dbReference type="InterPro" id="IPR004843">
    <property type="entry name" value="Calcineurin-like_PHP"/>
</dbReference>
<feature type="disulfide bond" evidence="11">
    <location>
        <begin position="168"/>
        <end position="173"/>
    </location>
</feature>
<dbReference type="PIRSF" id="PIRSF000948">
    <property type="entry name" value="Sphingomy_PDE"/>
    <property type="match status" value="1"/>
</dbReference>
<evidence type="ECO:0000256" key="2">
    <source>
        <dbReference type="ARBA" id="ARBA00008234"/>
    </source>
</evidence>
<reference evidence="15 16" key="1">
    <citation type="submission" date="2018-06" db="EMBL/GenBank/DDBJ databases">
        <title>A transcriptomic atlas of mushroom development highlights an independent origin of complex multicellularity.</title>
        <authorList>
            <consortium name="DOE Joint Genome Institute"/>
            <person name="Krizsan K."/>
            <person name="Almasi E."/>
            <person name="Merenyi Z."/>
            <person name="Sahu N."/>
            <person name="Viragh M."/>
            <person name="Koszo T."/>
            <person name="Mondo S."/>
            <person name="Kiss B."/>
            <person name="Balint B."/>
            <person name="Kues U."/>
            <person name="Barry K."/>
            <person name="Hegedus J.C."/>
            <person name="Henrissat B."/>
            <person name="Johnson J."/>
            <person name="Lipzen A."/>
            <person name="Ohm R."/>
            <person name="Nagy I."/>
            <person name="Pangilinan J."/>
            <person name="Yan J."/>
            <person name="Xiong Y."/>
            <person name="Grigoriev I.V."/>
            <person name="Hibbett D.S."/>
            <person name="Nagy L.G."/>
        </authorList>
    </citation>
    <scope>NUCLEOTIDE SEQUENCE [LARGE SCALE GENOMIC DNA]</scope>
    <source>
        <strain evidence="15 16">SZMC22713</strain>
    </source>
</reference>
<dbReference type="GO" id="GO:0016798">
    <property type="term" value="F:hydrolase activity, acting on glycosyl bonds"/>
    <property type="evidence" value="ECO:0007669"/>
    <property type="project" value="UniProtKB-KW"/>
</dbReference>
<dbReference type="AlphaFoldDB" id="A0A4Y7Q788"/>
<dbReference type="GO" id="GO:0005615">
    <property type="term" value="C:extracellular space"/>
    <property type="evidence" value="ECO:0007669"/>
    <property type="project" value="TreeGrafter"/>
</dbReference>
<feature type="binding site" evidence="10">
    <location>
        <position position="378"/>
    </location>
    <ligand>
        <name>Zn(2+)</name>
        <dbReference type="ChEBI" id="CHEBI:29105"/>
        <label>2</label>
    </ligand>
</feature>
<dbReference type="STRING" id="50990.A0A4Y7Q788"/>
<keyword evidence="9" id="KW-0326">Glycosidase</keyword>
<dbReference type="GO" id="GO:0006685">
    <property type="term" value="P:sphingomyelin catabolic process"/>
    <property type="evidence" value="ECO:0007669"/>
    <property type="project" value="UniProtKB-UniRule"/>
</dbReference>
<name>A0A4Y7Q788_9AGAM</name>
<dbReference type="InterPro" id="IPR011160">
    <property type="entry name" value="Sphingomy_PDE"/>
</dbReference>
<keyword evidence="8" id="KW-0325">Glycoprotein</keyword>
<evidence type="ECO:0000256" key="10">
    <source>
        <dbReference type="PIRSR" id="PIRSR000948-1"/>
    </source>
</evidence>
<dbReference type="PANTHER" id="PTHR10340:SF34">
    <property type="entry name" value="SPHINGOMYELIN PHOSPHODIESTERASE"/>
    <property type="match status" value="1"/>
</dbReference>
<dbReference type="CDD" id="cd00842">
    <property type="entry name" value="MPP_ASMase"/>
    <property type="match status" value="1"/>
</dbReference>
<evidence type="ECO:0000256" key="6">
    <source>
        <dbReference type="ARBA" id="ARBA00022801"/>
    </source>
</evidence>
<gene>
    <name evidence="15" type="ORF">BD410DRAFT_788067</name>
</gene>
<dbReference type="GO" id="GO:0004767">
    <property type="term" value="F:sphingomyelin phosphodiesterase activity"/>
    <property type="evidence" value="ECO:0007669"/>
    <property type="project" value="UniProtKB-UniRule"/>
</dbReference>
<dbReference type="GO" id="GO:0046872">
    <property type="term" value="F:metal ion binding"/>
    <property type="evidence" value="ECO:0007669"/>
    <property type="project" value="UniProtKB-KW"/>
</dbReference>
<feature type="binding site" evidence="10">
    <location>
        <position position="225"/>
    </location>
    <ligand>
        <name>Zn(2+)</name>
        <dbReference type="ChEBI" id="CHEBI:29105"/>
        <label>1</label>
    </ligand>
</feature>
<accession>A0A4Y7Q788</accession>
<proteinExistence type="inferred from homology"/>
<evidence type="ECO:0000256" key="8">
    <source>
        <dbReference type="ARBA" id="ARBA00023180"/>
    </source>
</evidence>
<dbReference type="SUPFAM" id="SSF56300">
    <property type="entry name" value="Metallo-dependent phosphatases"/>
    <property type="match status" value="1"/>
</dbReference>
<dbReference type="EMBL" id="ML170173">
    <property type="protein sequence ID" value="TDL22759.1"/>
    <property type="molecule type" value="Genomic_DNA"/>
</dbReference>
<dbReference type="InterPro" id="IPR041805">
    <property type="entry name" value="ASMase/PPN1_MPP"/>
</dbReference>
<evidence type="ECO:0000256" key="5">
    <source>
        <dbReference type="ARBA" id="ARBA00022729"/>
    </source>
</evidence>
<feature type="disulfide bond" evidence="11">
    <location>
        <begin position="545"/>
        <end position="549"/>
    </location>
</feature>
<keyword evidence="6 9" id="KW-0378">Hydrolase</keyword>
<feature type="disulfide bond" evidence="11">
    <location>
        <begin position="68"/>
        <end position="79"/>
    </location>
</feature>
<dbReference type="InterPro" id="IPR029052">
    <property type="entry name" value="Metallo-depent_PP-like"/>
</dbReference>
<feature type="binding site" evidence="10">
    <location>
        <position position="153"/>
    </location>
    <ligand>
        <name>Zn(2+)</name>
        <dbReference type="ChEBI" id="CHEBI:29105"/>
        <label>1</label>
    </ligand>
</feature>
<keyword evidence="4 10" id="KW-0479">Metal-binding</keyword>
<feature type="disulfide bond" evidence="11">
    <location>
        <begin position="174"/>
        <end position="196"/>
    </location>
</feature>
<evidence type="ECO:0000256" key="1">
    <source>
        <dbReference type="ARBA" id="ARBA00004613"/>
    </source>
</evidence>
<feature type="domain" description="Calcineurin-like phosphoesterase" evidence="13">
    <location>
        <begin position="148"/>
        <end position="415"/>
    </location>
</feature>
<evidence type="ECO:0000313" key="16">
    <source>
        <dbReference type="Proteomes" id="UP000294933"/>
    </source>
</evidence>